<accession>A0ACB8C280</accession>
<organism evidence="1 2">
    <name type="scientific">Dermacentor silvarum</name>
    <name type="common">Tick</name>
    <dbReference type="NCBI Taxonomy" id="543639"/>
    <lineage>
        <taxon>Eukaryota</taxon>
        <taxon>Metazoa</taxon>
        <taxon>Ecdysozoa</taxon>
        <taxon>Arthropoda</taxon>
        <taxon>Chelicerata</taxon>
        <taxon>Arachnida</taxon>
        <taxon>Acari</taxon>
        <taxon>Parasitiformes</taxon>
        <taxon>Ixodida</taxon>
        <taxon>Ixodoidea</taxon>
        <taxon>Ixodidae</taxon>
        <taxon>Rhipicephalinae</taxon>
        <taxon>Dermacentor</taxon>
    </lineage>
</organism>
<dbReference type="Proteomes" id="UP000821865">
    <property type="component" value="Chromosome 9"/>
</dbReference>
<gene>
    <name evidence="1" type="ORF">HPB49_005062</name>
</gene>
<protein>
    <submittedName>
        <fullName evidence="1">Uncharacterized protein</fullName>
    </submittedName>
</protein>
<name>A0ACB8C280_DERSI</name>
<keyword evidence="2" id="KW-1185">Reference proteome</keyword>
<dbReference type="EMBL" id="CM023478">
    <property type="protein sequence ID" value="KAH7932929.1"/>
    <property type="molecule type" value="Genomic_DNA"/>
</dbReference>
<reference evidence="1" key="1">
    <citation type="submission" date="2020-05" db="EMBL/GenBank/DDBJ databases">
        <title>Large-scale comparative analyses of tick genomes elucidate their genetic diversity and vector capacities.</title>
        <authorList>
            <person name="Jia N."/>
            <person name="Wang J."/>
            <person name="Shi W."/>
            <person name="Du L."/>
            <person name="Sun Y."/>
            <person name="Zhan W."/>
            <person name="Jiang J."/>
            <person name="Wang Q."/>
            <person name="Zhang B."/>
            <person name="Ji P."/>
            <person name="Sakyi L.B."/>
            <person name="Cui X."/>
            <person name="Yuan T."/>
            <person name="Jiang B."/>
            <person name="Yang W."/>
            <person name="Lam T.T.-Y."/>
            <person name="Chang Q."/>
            <person name="Ding S."/>
            <person name="Wang X."/>
            <person name="Zhu J."/>
            <person name="Ruan X."/>
            <person name="Zhao L."/>
            <person name="Wei J."/>
            <person name="Que T."/>
            <person name="Du C."/>
            <person name="Cheng J."/>
            <person name="Dai P."/>
            <person name="Han X."/>
            <person name="Huang E."/>
            <person name="Gao Y."/>
            <person name="Liu J."/>
            <person name="Shao H."/>
            <person name="Ye R."/>
            <person name="Li L."/>
            <person name="Wei W."/>
            <person name="Wang X."/>
            <person name="Wang C."/>
            <person name="Yang T."/>
            <person name="Huo Q."/>
            <person name="Li W."/>
            <person name="Guo W."/>
            <person name="Chen H."/>
            <person name="Zhou L."/>
            <person name="Ni X."/>
            <person name="Tian J."/>
            <person name="Zhou Y."/>
            <person name="Sheng Y."/>
            <person name="Liu T."/>
            <person name="Pan Y."/>
            <person name="Xia L."/>
            <person name="Li J."/>
            <person name="Zhao F."/>
            <person name="Cao W."/>
        </authorList>
    </citation>
    <scope>NUCLEOTIDE SEQUENCE</scope>
    <source>
        <strain evidence="1">Dsil-2018</strain>
    </source>
</reference>
<evidence type="ECO:0000313" key="1">
    <source>
        <dbReference type="EMBL" id="KAH7932929.1"/>
    </source>
</evidence>
<comment type="caution">
    <text evidence="1">The sequence shown here is derived from an EMBL/GenBank/DDBJ whole genome shotgun (WGS) entry which is preliminary data.</text>
</comment>
<evidence type="ECO:0000313" key="2">
    <source>
        <dbReference type="Proteomes" id="UP000821865"/>
    </source>
</evidence>
<sequence>MAEAQTTSPRTAHNDVPYVSLYLQILQTSDVPPGVVNVLSSKEQSVALRTLVEHHDVGAVWYFGQESDAAAFLEYAGAHNDKRSWVFPMQDCSDQDRHWMGWQVTQHTTMPKSIWLPFGDTFAN</sequence>
<proteinExistence type="predicted"/>